<evidence type="ECO:0000313" key="2">
    <source>
        <dbReference type="EMBL" id="NYF97301.1"/>
    </source>
</evidence>
<dbReference type="CDD" id="cd02440">
    <property type="entry name" value="AdoMet_MTases"/>
    <property type="match status" value="1"/>
</dbReference>
<dbReference type="InterPro" id="IPR013216">
    <property type="entry name" value="Methyltransf_11"/>
</dbReference>
<name>A0A852VUS0_9MICO</name>
<dbReference type="PANTHER" id="PTHR43591:SF24">
    <property type="entry name" value="2-METHOXY-6-POLYPRENYL-1,4-BENZOQUINOL METHYLASE, MITOCHONDRIAL"/>
    <property type="match status" value="1"/>
</dbReference>
<dbReference type="PANTHER" id="PTHR43591">
    <property type="entry name" value="METHYLTRANSFERASE"/>
    <property type="match status" value="1"/>
</dbReference>
<dbReference type="AlphaFoldDB" id="A0A852VUS0"/>
<accession>A0A852VUS0</accession>
<keyword evidence="2" id="KW-0489">Methyltransferase</keyword>
<sequence length="323" mass="35699">MATPAASARDVARAFEDNKLAQVLYHDWEAQTYDEKWSISFDERCRSIVRERFMRVLESTRHPGESLPYGTVLELGAGTGFFSLNLKQAGLVEDVHVCDLSPGMVAAAKANAQRLGFTIEGQVADAEALPFRDDSFDLVVGHAVLHHIPDVEAALREVLRVLRPGGRFVIAGEPTTIGHWYARHLGRLTWETATRVTRLPFLRDKWAREQAELDESSRAAALEAVVDLHTFDPAELAETARRAGADAVGTATEELLSAFAGWPIRTFEYAVPEGALGFGWAKFAYRTWTTLMKVDSALDGVVPQRFFYNVGVSGVKPQKTPGR</sequence>
<comment type="caution">
    <text evidence="2">The sequence shown here is derived from an EMBL/GenBank/DDBJ whole genome shotgun (WGS) entry which is preliminary data.</text>
</comment>
<dbReference type="GO" id="GO:0008757">
    <property type="term" value="F:S-adenosylmethionine-dependent methyltransferase activity"/>
    <property type="evidence" value="ECO:0007669"/>
    <property type="project" value="InterPro"/>
</dbReference>
<dbReference type="Pfam" id="PF08241">
    <property type="entry name" value="Methyltransf_11"/>
    <property type="match status" value="1"/>
</dbReference>
<evidence type="ECO:0000259" key="1">
    <source>
        <dbReference type="Pfam" id="PF08241"/>
    </source>
</evidence>
<reference evidence="2 3" key="1">
    <citation type="submission" date="2020-07" db="EMBL/GenBank/DDBJ databases">
        <title>Sequencing the genomes of 1000 actinobacteria strains.</title>
        <authorList>
            <person name="Klenk H.-P."/>
        </authorList>
    </citation>
    <scope>NUCLEOTIDE SEQUENCE [LARGE SCALE GENOMIC DNA]</scope>
    <source>
        <strain evidence="2 3">DSM 26154</strain>
    </source>
</reference>
<evidence type="ECO:0000313" key="3">
    <source>
        <dbReference type="Proteomes" id="UP000554054"/>
    </source>
</evidence>
<dbReference type="EMBL" id="JACCAE010000001">
    <property type="protein sequence ID" value="NYF97301.1"/>
    <property type="molecule type" value="Genomic_DNA"/>
</dbReference>
<gene>
    <name evidence="2" type="ORF">BJY20_000693</name>
</gene>
<keyword evidence="2" id="KW-0808">Transferase</keyword>
<protein>
    <submittedName>
        <fullName evidence="2">Ubiquinone/menaquinone biosynthesis C-methylase UbiE</fullName>
    </submittedName>
</protein>
<dbReference type="InterPro" id="IPR029063">
    <property type="entry name" value="SAM-dependent_MTases_sf"/>
</dbReference>
<keyword evidence="2" id="KW-0830">Ubiquinone</keyword>
<dbReference type="Proteomes" id="UP000554054">
    <property type="component" value="Unassembled WGS sequence"/>
</dbReference>
<dbReference type="RefSeq" id="WP_343062760.1">
    <property type="nucleotide sequence ID" value="NZ_JACCAE010000001.1"/>
</dbReference>
<dbReference type="Gene3D" id="3.40.50.150">
    <property type="entry name" value="Vaccinia Virus protein VP39"/>
    <property type="match status" value="1"/>
</dbReference>
<proteinExistence type="predicted"/>
<dbReference type="GO" id="GO:0032259">
    <property type="term" value="P:methylation"/>
    <property type="evidence" value="ECO:0007669"/>
    <property type="project" value="UniProtKB-KW"/>
</dbReference>
<keyword evidence="3" id="KW-1185">Reference proteome</keyword>
<feature type="domain" description="Methyltransferase type 11" evidence="1">
    <location>
        <begin position="73"/>
        <end position="170"/>
    </location>
</feature>
<dbReference type="SUPFAM" id="SSF53335">
    <property type="entry name" value="S-adenosyl-L-methionine-dependent methyltransferases"/>
    <property type="match status" value="1"/>
</dbReference>
<organism evidence="2 3">
    <name type="scientific">Janibacter cremeus</name>
    <dbReference type="NCBI Taxonomy" id="1285192"/>
    <lineage>
        <taxon>Bacteria</taxon>
        <taxon>Bacillati</taxon>
        <taxon>Actinomycetota</taxon>
        <taxon>Actinomycetes</taxon>
        <taxon>Micrococcales</taxon>
        <taxon>Intrasporangiaceae</taxon>
        <taxon>Janibacter</taxon>
    </lineage>
</organism>